<feature type="non-terminal residue" evidence="1">
    <location>
        <position position="1"/>
    </location>
</feature>
<protein>
    <submittedName>
        <fullName evidence="1">Uncharacterized protein</fullName>
    </submittedName>
</protein>
<dbReference type="EMBL" id="UINC01129340">
    <property type="protein sequence ID" value="SVD09660.1"/>
    <property type="molecule type" value="Genomic_DNA"/>
</dbReference>
<accession>A0A382SI75</accession>
<name>A0A382SI75_9ZZZZ</name>
<sequence length="62" mass="6670">FEALSKRPDAAPLVQKFAEVIDSVSKSLSKGLGDKWTGFYLKIDKTVGGELGVTLMIEPTDA</sequence>
<organism evidence="1">
    <name type="scientific">marine metagenome</name>
    <dbReference type="NCBI Taxonomy" id="408172"/>
    <lineage>
        <taxon>unclassified sequences</taxon>
        <taxon>metagenomes</taxon>
        <taxon>ecological metagenomes</taxon>
    </lineage>
</organism>
<dbReference type="AlphaFoldDB" id="A0A382SI75"/>
<proteinExistence type="predicted"/>
<evidence type="ECO:0000313" key="1">
    <source>
        <dbReference type="EMBL" id="SVD09660.1"/>
    </source>
</evidence>
<reference evidence="1" key="1">
    <citation type="submission" date="2018-05" db="EMBL/GenBank/DDBJ databases">
        <authorList>
            <person name="Lanie J.A."/>
            <person name="Ng W.-L."/>
            <person name="Kazmierczak K.M."/>
            <person name="Andrzejewski T.M."/>
            <person name="Davidsen T.M."/>
            <person name="Wayne K.J."/>
            <person name="Tettelin H."/>
            <person name="Glass J.I."/>
            <person name="Rusch D."/>
            <person name="Podicherti R."/>
            <person name="Tsui H.-C.T."/>
            <person name="Winkler M.E."/>
        </authorList>
    </citation>
    <scope>NUCLEOTIDE SEQUENCE</scope>
</reference>
<gene>
    <name evidence="1" type="ORF">METZ01_LOCUS362514</name>
</gene>